<proteinExistence type="inferred from homology"/>
<evidence type="ECO:0000313" key="10">
    <source>
        <dbReference type="Proteomes" id="UP000257076"/>
    </source>
</evidence>
<keyword evidence="4 8" id="KW-1003">Cell membrane</keyword>
<dbReference type="EMBL" id="QUMW01000009">
    <property type="protein sequence ID" value="REG25322.1"/>
    <property type="molecule type" value="Genomic_DNA"/>
</dbReference>
<dbReference type="Proteomes" id="UP000257076">
    <property type="component" value="Unassembled WGS sequence"/>
</dbReference>
<evidence type="ECO:0000256" key="2">
    <source>
        <dbReference type="ARBA" id="ARBA00009142"/>
    </source>
</evidence>
<feature type="transmembrane region" description="Helical" evidence="8">
    <location>
        <begin position="44"/>
        <end position="62"/>
    </location>
</feature>
<keyword evidence="10" id="KW-1185">Reference proteome</keyword>
<dbReference type="GO" id="GO:0005886">
    <property type="term" value="C:plasma membrane"/>
    <property type="evidence" value="ECO:0007669"/>
    <property type="project" value="UniProtKB-SubCell"/>
</dbReference>
<dbReference type="Pfam" id="PF01925">
    <property type="entry name" value="TauE"/>
    <property type="match status" value="1"/>
</dbReference>
<dbReference type="PANTHER" id="PTHR30269:SF37">
    <property type="entry name" value="MEMBRANE TRANSPORTER PROTEIN"/>
    <property type="match status" value="1"/>
</dbReference>
<evidence type="ECO:0000256" key="7">
    <source>
        <dbReference type="ARBA" id="ARBA00023136"/>
    </source>
</evidence>
<comment type="subcellular location">
    <subcellularLocation>
        <location evidence="1 8">Cell membrane</location>
        <topology evidence="1 8">Multi-pass membrane protein</topology>
    </subcellularLocation>
</comment>
<reference evidence="9 10" key="1">
    <citation type="submission" date="2018-08" db="EMBL/GenBank/DDBJ databases">
        <title>Genomic Encyclopedia of Type Strains, Phase IV (KMG-IV): sequencing the most valuable type-strain genomes for metagenomic binning, comparative biology and taxonomic classification.</title>
        <authorList>
            <person name="Goeker M."/>
        </authorList>
    </citation>
    <scope>NUCLEOTIDE SEQUENCE [LARGE SCALE GENOMIC DNA]</scope>
    <source>
        <strain evidence="9 10">DSM 17274</strain>
    </source>
</reference>
<dbReference type="OrthoDB" id="7843147at2"/>
<keyword evidence="7 8" id="KW-0472">Membrane</keyword>
<evidence type="ECO:0000256" key="4">
    <source>
        <dbReference type="ARBA" id="ARBA00022475"/>
    </source>
</evidence>
<comment type="similarity">
    <text evidence="2 8">Belongs to the 4-toluene sulfonate uptake permease (TSUP) (TC 2.A.102) family.</text>
</comment>
<dbReference type="PANTHER" id="PTHR30269">
    <property type="entry name" value="TRANSMEMBRANE PROTEIN YFCA"/>
    <property type="match status" value="1"/>
</dbReference>
<evidence type="ECO:0000256" key="8">
    <source>
        <dbReference type="RuleBase" id="RU363041"/>
    </source>
</evidence>
<name>A0A3E0B2G5_9STAP</name>
<feature type="transmembrane region" description="Helical" evidence="8">
    <location>
        <begin position="74"/>
        <end position="91"/>
    </location>
</feature>
<dbReference type="InterPro" id="IPR052017">
    <property type="entry name" value="TSUP"/>
</dbReference>
<feature type="transmembrane region" description="Helical" evidence="8">
    <location>
        <begin position="189"/>
        <end position="211"/>
    </location>
</feature>
<feature type="transmembrane region" description="Helical" evidence="8">
    <location>
        <begin position="218"/>
        <end position="236"/>
    </location>
</feature>
<dbReference type="InterPro" id="IPR002781">
    <property type="entry name" value="TM_pro_TauE-like"/>
</dbReference>
<gene>
    <name evidence="9" type="ORF">DFR63_0349</name>
</gene>
<keyword evidence="5 8" id="KW-0812">Transmembrane</keyword>
<feature type="transmembrane region" description="Helical" evidence="8">
    <location>
        <begin position="97"/>
        <end position="118"/>
    </location>
</feature>
<evidence type="ECO:0000256" key="1">
    <source>
        <dbReference type="ARBA" id="ARBA00004651"/>
    </source>
</evidence>
<dbReference type="RefSeq" id="WP_115884022.1">
    <property type="nucleotide sequence ID" value="NZ_CBCSHX010000001.1"/>
</dbReference>
<accession>A0A3E0B2G5</accession>
<feature type="transmembrane region" description="Helical" evidence="8">
    <location>
        <begin position="165"/>
        <end position="183"/>
    </location>
</feature>
<comment type="caution">
    <text evidence="9">The sequence shown here is derived from an EMBL/GenBank/DDBJ whole genome shotgun (WGS) entry which is preliminary data.</text>
</comment>
<organism evidence="9 10">
    <name type="scientific">Jeotgalicoccus halotolerans</name>
    <dbReference type="NCBI Taxonomy" id="157227"/>
    <lineage>
        <taxon>Bacteria</taxon>
        <taxon>Bacillati</taxon>
        <taxon>Bacillota</taxon>
        <taxon>Bacilli</taxon>
        <taxon>Bacillales</taxon>
        <taxon>Staphylococcaceae</taxon>
        <taxon>Jeotgalicoccus</taxon>
    </lineage>
</organism>
<evidence type="ECO:0000256" key="5">
    <source>
        <dbReference type="ARBA" id="ARBA00022692"/>
    </source>
</evidence>
<sequence length="239" mass="26100">MSEELLILFLIVIVASSLQTSTGYGFSIVGTPFLLLVFPFHEAIQINIILSICLSSVMIYSIRNEIDFTLLKRLVYGSPTGLLAGIFVYLFMETALIKFGVGIIVLILTMLLISNLTVKRTGFKDTAAGGLSGLLTTSIGVPGPPLLLYFSGARVDKTVLRSTTLAFYLFAYTISLIMQITFGETNSEIWVSSALALLALFIGVALGRLVFKKITQKVFLNITYVILIFTGIYLVITSI</sequence>
<evidence type="ECO:0000313" key="9">
    <source>
        <dbReference type="EMBL" id="REG25322.1"/>
    </source>
</evidence>
<protein>
    <recommendedName>
        <fullName evidence="8">Probable membrane transporter protein</fullName>
    </recommendedName>
</protein>
<dbReference type="AlphaFoldDB" id="A0A3E0B2G5"/>
<evidence type="ECO:0000256" key="6">
    <source>
        <dbReference type="ARBA" id="ARBA00022989"/>
    </source>
</evidence>
<keyword evidence="6 8" id="KW-1133">Transmembrane helix</keyword>
<keyword evidence="3" id="KW-0813">Transport</keyword>
<evidence type="ECO:0000256" key="3">
    <source>
        <dbReference type="ARBA" id="ARBA00022448"/>
    </source>
</evidence>